<feature type="region of interest" description="Disordered" evidence="3">
    <location>
        <begin position="891"/>
        <end position="911"/>
    </location>
</feature>
<keyword evidence="4" id="KW-0472">Membrane</keyword>
<evidence type="ECO:0000256" key="3">
    <source>
        <dbReference type="SAM" id="MobiDB-lite"/>
    </source>
</evidence>
<dbReference type="EMBL" id="CASHTH010003110">
    <property type="protein sequence ID" value="CAI8040464.1"/>
    <property type="molecule type" value="Genomic_DNA"/>
</dbReference>
<dbReference type="SUPFAM" id="SSF50044">
    <property type="entry name" value="SH3-domain"/>
    <property type="match status" value="1"/>
</dbReference>
<dbReference type="InterPro" id="IPR036423">
    <property type="entry name" value="SOD-like_Cu/Zn_dom_sf"/>
</dbReference>
<dbReference type="SUPFAM" id="SSF49329">
    <property type="entry name" value="Cu,Zn superoxide dismutase-like"/>
    <property type="match status" value="2"/>
</dbReference>
<evidence type="ECO:0000256" key="2">
    <source>
        <dbReference type="PROSITE-ProRule" id="PRU00192"/>
    </source>
</evidence>
<dbReference type="PROSITE" id="PS50002">
    <property type="entry name" value="SH3"/>
    <property type="match status" value="1"/>
</dbReference>
<evidence type="ECO:0000259" key="6">
    <source>
        <dbReference type="PROSITE" id="PS50002"/>
    </source>
</evidence>
<keyword evidence="5" id="KW-0732">Signal</keyword>
<feature type="transmembrane region" description="Helical" evidence="4">
    <location>
        <begin position="685"/>
        <end position="713"/>
    </location>
</feature>
<protein>
    <recommendedName>
        <fullName evidence="6">SH3 domain-containing protein</fullName>
    </recommendedName>
</protein>
<dbReference type="PANTHER" id="PTHR20910:SF1">
    <property type="entry name" value="SUPEROXIDE DISMUTASE COPPER_ZINC BINDING DOMAIN-CONTAINING PROTEIN"/>
    <property type="match status" value="1"/>
</dbReference>
<gene>
    <name evidence="7" type="ORF">GBAR_LOCUS22547</name>
</gene>
<feature type="signal peptide" evidence="5">
    <location>
        <begin position="1"/>
        <end position="22"/>
    </location>
</feature>
<name>A0AA35X1A3_GEOBA</name>
<feature type="domain" description="SH3" evidence="6">
    <location>
        <begin position="745"/>
        <end position="807"/>
    </location>
</feature>
<organism evidence="7 8">
    <name type="scientific">Geodia barretti</name>
    <name type="common">Barrett's horny sponge</name>
    <dbReference type="NCBI Taxonomy" id="519541"/>
    <lineage>
        <taxon>Eukaryota</taxon>
        <taxon>Metazoa</taxon>
        <taxon>Porifera</taxon>
        <taxon>Demospongiae</taxon>
        <taxon>Heteroscleromorpha</taxon>
        <taxon>Tetractinellida</taxon>
        <taxon>Astrophorina</taxon>
        <taxon>Geodiidae</taxon>
        <taxon>Geodia</taxon>
    </lineage>
</organism>
<evidence type="ECO:0000313" key="8">
    <source>
        <dbReference type="Proteomes" id="UP001174909"/>
    </source>
</evidence>
<evidence type="ECO:0000256" key="5">
    <source>
        <dbReference type="SAM" id="SignalP"/>
    </source>
</evidence>
<dbReference type="SMART" id="SM00326">
    <property type="entry name" value="SH3"/>
    <property type="match status" value="1"/>
</dbReference>
<comment type="caution">
    <text evidence="7">The sequence shown here is derived from an EMBL/GenBank/DDBJ whole genome shotgun (WGS) entry which is preliminary data.</text>
</comment>
<dbReference type="InterPro" id="IPR036028">
    <property type="entry name" value="SH3-like_dom_sf"/>
</dbReference>
<accession>A0AA35X1A3</accession>
<dbReference type="Gene3D" id="2.60.40.200">
    <property type="entry name" value="Superoxide dismutase, copper/zinc binding domain"/>
    <property type="match status" value="4"/>
</dbReference>
<reference evidence="7" key="1">
    <citation type="submission" date="2023-03" db="EMBL/GenBank/DDBJ databases">
        <authorList>
            <person name="Steffen K."/>
            <person name="Cardenas P."/>
        </authorList>
    </citation>
    <scope>NUCLEOTIDE SEQUENCE</scope>
</reference>
<proteinExistence type="predicted"/>
<dbReference type="Pfam" id="PF07653">
    <property type="entry name" value="SH3_2"/>
    <property type="match status" value="1"/>
</dbReference>
<evidence type="ECO:0000256" key="1">
    <source>
        <dbReference type="ARBA" id="ARBA00022443"/>
    </source>
</evidence>
<keyword evidence="1 2" id="KW-0728">SH3 domain</keyword>
<dbReference type="Gene3D" id="2.30.30.40">
    <property type="entry name" value="SH3 Domains"/>
    <property type="match status" value="1"/>
</dbReference>
<dbReference type="AlphaFoldDB" id="A0AA35X1A3"/>
<dbReference type="GO" id="GO:0006801">
    <property type="term" value="P:superoxide metabolic process"/>
    <property type="evidence" value="ECO:0007669"/>
    <property type="project" value="InterPro"/>
</dbReference>
<keyword evidence="8" id="KW-1185">Reference proteome</keyword>
<dbReference type="InterPro" id="IPR001452">
    <property type="entry name" value="SH3_domain"/>
</dbReference>
<evidence type="ECO:0000256" key="4">
    <source>
        <dbReference type="SAM" id="Phobius"/>
    </source>
</evidence>
<sequence>MTEQLRAVSLLLVALLPVFCRGDLSAAVQVGREGVSGSVNFTQEHEGSGVTVSLQLDGIGSEIVQLAIHSLPFPPSSPNPCQLVGPVFRDVGTANTQGSMNCTNISLYGRESIVGRSLMITAINNSLSIYICANIRPPTNSMVLWAPFRSNNVTNGNVFLWKQTVYVSLVTETSSSELPWAILSPTSECAIAPGNIYNPDGVSGECSSDNVSGCMEGDLGGKNGCLSVENGSVRAVVNDPGLDISGVEGLILAVGTQCATIQTFPSLRVVGVAGEGGVVLTQSSPLDATEVNLTGSNGLTLEINTLPPRTECSSTEGIFDPRGAGSPSQGSTLDFYPFGNLTGKAGGRVVYSDPFLPLTGDDSVVGRSLVVKRTDGSISGCGILQYDDYIIEIRADLAIEGFSGIVVFSQRASDPFSQTIITVETNISADIEVFTPTPMRTSLEATPTTTFLIATTNVLSTPSPTPSSLSPSLLLPYETSSVVLATSPFPLLSSSPFPLLSSSPVLFLMPDTFTPVSTVAPGQQRRRRRETGEYNWSLRQRSGGVSGEPEDCAQLPIIGSSSEGCSRSSPLSCASGDLSTKHGPLSPGPMPAIFHDPFLPLSGPQSVGSAVLFLEPANGVGESACVLVTMVTSATPTPTPMLSSVELRTSSQSRSSVATSTLPSSSVVATTIPPTRQQTGDDVDIVLIGAIVGGVVAAALVLTVLVLCLCLCIRRLRSGRVDLNKQDKKNGRDVELGHYQQKPQIGSDHYRAVSSYHPQTSDSGDLALEEGEWVTLLEAPPGGQWWRGQTAAGEGWFPKSHVQLVDREAEHRKAEEENFKLAAAAIRAASNSFNEKHLSLTTKNKATPTSSRRTRAATTFSKAEINSTPVLTAKFSTSVLDSVVIENQRHLSASTASGGSRPHTPTQSPRE</sequence>
<dbReference type="PANTHER" id="PTHR20910">
    <property type="entry name" value="AGAP001623-PA"/>
    <property type="match status" value="1"/>
</dbReference>
<evidence type="ECO:0000313" key="7">
    <source>
        <dbReference type="EMBL" id="CAI8040464.1"/>
    </source>
</evidence>
<keyword evidence="4" id="KW-0812">Transmembrane</keyword>
<feature type="chain" id="PRO_5041376664" description="SH3 domain-containing protein" evidence="5">
    <location>
        <begin position="23"/>
        <end position="911"/>
    </location>
</feature>
<dbReference type="GO" id="GO:0046872">
    <property type="term" value="F:metal ion binding"/>
    <property type="evidence" value="ECO:0007669"/>
    <property type="project" value="InterPro"/>
</dbReference>
<dbReference type="InterPro" id="IPR053257">
    <property type="entry name" value="Cu-only_SOD"/>
</dbReference>
<keyword evidence="4" id="KW-1133">Transmembrane helix</keyword>
<dbReference type="Proteomes" id="UP001174909">
    <property type="component" value="Unassembled WGS sequence"/>
</dbReference>